<feature type="coiled-coil region" evidence="1">
    <location>
        <begin position="365"/>
        <end position="508"/>
    </location>
</feature>
<organism evidence="3 4">
    <name type="scientific">Halocalculus aciditolerans</name>
    <dbReference type="NCBI Taxonomy" id="1383812"/>
    <lineage>
        <taxon>Archaea</taxon>
        <taxon>Methanobacteriati</taxon>
        <taxon>Methanobacteriota</taxon>
        <taxon>Stenosarchaea group</taxon>
        <taxon>Halobacteria</taxon>
        <taxon>Halobacteriales</taxon>
        <taxon>Halobacteriaceae</taxon>
        <taxon>Halocalculus</taxon>
    </lineage>
</organism>
<reference evidence="3" key="1">
    <citation type="journal article" date="2014" name="Int. J. Syst. Evol. Microbiol.">
        <title>Complete genome sequence of Corynebacterium casei LMG S-19264T (=DSM 44701T), isolated from a smear-ripened cheese.</title>
        <authorList>
            <consortium name="US DOE Joint Genome Institute (JGI-PGF)"/>
            <person name="Walter F."/>
            <person name="Albersmeier A."/>
            <person name="Kalinowski J."/>
            <person name="Ruckert C."/>
        </authorList>
    </citation>
    <scope>NUCLEOTIDE SEQUENCE</scope>
    <source>
        <strain evidence="3">JCM 19596</strain>
    </source>
</reference>
<feature type="region of interest" description="Disordered" evidence="2">
    <location>
        <begin position="225"/>
        <end position="303"/>
    </location>
</feature>
<protein>
    <submittedName>
        <fullName evidence="3">Uncharacterized protein</fullName>
    </submittedName>
</protein>
<evidence type="ECO:0000256" key="2">
    <source>
        <dbReference type="SAM" id="MobiDB-lite"/>
    </source>
</evidence>
<comment type="caution">
    <text evidence="3">The sequence shown here is derived from an EMBL/GenBank/DDBJ whole genome shotgun (WGS) entry which is preliminary data.</text>
</comment>
<proteinExistence type="predicted"/>
<dbReference type="Gene3D" id="1.10.287.1490">
    <property type="match status" value="1"/>
</dbReference>
<feature type="compositionally biased region" description="Acidic residues" evidence="2">
    <location>
        <begin position="228"/>
        <end position="286"/>
    </location>
</feature>
<evidence type="ECO:0000313" key="3">
    <source>
        <dbReference type="EMBL" id="GGL52351.1"/>
    </source>
</evidence>
<gene>
    <name evidence="3" type="ORF">GCM10009039_08280</name>
</gene>
<feature type="compositionally biased region" description="Low complexity" evidence="2">
    <location>
        <begin position="164"/>
        <end position="181"/>
    </location>
</feature>
<evidence type="ECO:0000256" key="1">
    <source>
        <dbReference type="SAM" id="Coils"/>
    </source>
</evidence>
<sequence length="516" mass="54258">MLRMSQTIDRSAGGSAPVAVERSVERKEEGVTVTYHVAVAATEVAGLRIVQPLAGDAAVRDVGFHPEHGPTAWEQSDDAVVFDVAADGETDVILGVAGDRDRVLPADDDPKVTALDVGVDANAGEFLFGDPFETSGWLGGVRALLGGGSEEPDVDIVERDSGAEDAASAADADTAEADASAPRGGREESTTTIETEDGIAIETAEPAGESEAVAWEDLDDAVERVDAEAESAADEAAEADGETTAGDETDAADDPDDEDIVIEAAEAVDSDPDAEAEPGTDGEPSDAEGATAEGAIGGGDARETVDETGDAAVESAEDADGESVVDESVAERLAAEVESGEVSEETLEVLREYVRAEDAAADVRLRHLQSRMSDFEAYADALEETIEAHGTASPFMDETAARLDDLDDAVESVEARVTEREDAHDDLASRHDDLSEDVAALRSSVDALEREVADVRSSHETRFRRLEDDVDMLATDVREARESLEGDVEELEAELAEMRDFRENLSAAFSTGGSDE</sequence>
<evidence type="ECO:0000313" key="4">
    <source>
        <dbReference type="Proteomes" id="UP000607197"/>
    </source>
</evidence>
<dbReference type="EMBL" id="BMPG01000001">
    <property type="protein sequence ID" value="GGL52351.1"/>
    <property type="molecule type" value="Genomic_DNA"/>
</dbReference>
<keyword evidence="1" id="KW-0175">Coiled coil</keyword>
<accession>A0A830F1H6</accession>
<dbReference type="Proteomes" id="UP000607197">
    <property type="component" value="Unassembled WGS sequence"/>
</dbReference>
<keyword evidence="4" id="KW-1185">Reference proteome</keyword>
<dbReference type="AlphaFoldDB" id="A0A830F1H6"/>
<feature type="region of interest" description="Disordered" evidence="2">
    <location>
        <begin position="1"/>
        <end position="21"/>
    </location>
</feature>
<feature type="region of interest" description="Disordered" evidence="2">
    <location>
        <begin position="161"/>
        <end position="212"/>
    </location>
</feature>
<feature type="compositionally biased region" description="Acidic residues" evidence="2">
    <location>
        <begin position="315"/>
        <end position="325"/>
    </location>
</feature>
<name>A0A830F1H6_9EURY</name>
<reference evidence="3" key="2">
    <citation type="submission" date="2020-09" db="EMBL/GenBank/DDBJ databases">
        <authorList>
            <person name="Sun Q."/>
            <person name="Ohkuma M."/>
        </authorList>
    </citation>
    <scope>NUCLEOTIDE SEQUENCE</scope>
    <source>
        <strain evidence="3">JCM 19596</strain>
    </source>
</reference>
<feature type="region of interest" description="Disordered" evidence="2">
    <location>
        <begin position="308"/>
        <end position="327"/>
    </location>
</feature>